<accession>A0A2K1KW78</accession>
<dbReference type="InterPro" id="IPR044701">
    <property type="entry name" value="MRL7/MRL7L"/>
</dbReference>
<dbReference type="EnsemblPlants" id="Pp3c3_26500V3.2">
    <property type="protein sequence ID" value="Pp3c3_26500V3.2"/>
    <property type="gene ID" value="Pp3c3_26500"/>
</dbReference>
<feature type="region of interest" description="Disordered" evidence="1">
    <location>
        <begin position="66"/>
        <end position="108"/>
    </location>
</feature>
<dbReference type="OrthoDB" id="1920727at2759"/>
<dbReference type="PANTHER" id="PTHR34669">
    <property type="entry name" value="THIOREDOXIN-LIKE FOLD DOMAIN-CONTAINING PROTEIN MRL7L, CHLOROPLASTIC"/>
    <property type="match status" value="1"/>
</dbReference>
<dbReference type="GeneID" id="112279387"/>
<feature type="compositionally biased region" description="Low complexity" evidence="1">
    <location>
        <begin position="66"/>
        <end position="77"/>
    </location>
</feature>
<feature type="compositionally biased region" description="Acidic residues" evidence="1">
    <location>
        <begin position="226"/>
        <end position="246"/>
    </location>
</feature>
<keyword evidence="4" id="KW-1185">Reference proteome</keyword>
<evidence type="ECO:0000256" key="1">
    <source>
        <dbReference type="SAM" id="MobiDB-lite"/>
    </source>
</evidence>
<dbReference type="EMBL" id="ABEU02000003">
    <property type="protein sequence ID" value="PNR58006.1"/>
    <property type="molecule type" value="Genomic_DNA"/>
</dbReference>
<gene>
    <name evidence="3" type="primary">LOC112279387</name>
    <name evidence="2" type="ORF">PHYPA_005001</name>
</gene>
<feature type="region of interest" description="Disordered" evidence="1">
    <location>
        <begin position="224"/>
        <end position="246"/>
    </location>
</feature>
<dbReference type="Gramene" id="Pp3c3_26500V3.2">
    <property type="protein sequence ID" value="Pp3c3_26500V3.2"/>
    <property type="gene ID" value="Pp3c3_26500"/>
</dbReference>
<dbReference type="AlphaFoldDB" id="A0A2K1KW78"/>
<dbReference type="GO" id="GO:0006355">
    <property type="term" value="P:regulation of DNA-templated transcription"/>
    <property type="evidence" value="ECO:0000318"/>
    <property type="project" value="GO_Central"/>
</dbReference>
<feature type="compositionally biased region" description="Basic residues" evidence="1">
    <location>
        <begin position="81"/>
        <end position="92"/>
    </location>
</feature>
<name>A0A2K1KW78_PHYPA</name>
<proteinExistence type="predicted"/>
<evidence type="ECO:0000313" key="2">
    <source>
        <dbReference type="EMBL" id="PNR58006.1"/>
    </source>
</evidence>
<evidence type="ECO:0008006" key="5">
    <source>
        <dbReference type="Google" id="ProtNLM"/>
    </source>
</evidence>
<dbReference type="PaxDb" id="3218-PP1S351_33V6.2"/>
<dbReference type="GO" id="GO:0009570">
    <property type="term" value="C:chloroplast stroma"/>
    <property type="evidence" value="ECO:0000318"/>
    <property type="project" value="GO_Central"/>
</dbReference>
<evidence type="ECO:0000313" key="4">
    <source>
        <dbReference type="Proteomes" id="UP000006727"/>
    </source>
</evidence>
<dbReference type="Proteomes" id="UP000006727">
    <property type="component" value="Chromosome 3"/>
</dbReference>
<dbReference type="STRING" id="3218.A0A2K1KW78"/>
<feature type="compositionally biased region" description="Basic and acidic residues" evidence="1">
    <location>
        <begin position="177"/>
        <end position="193"/>
    </location>
</feature>
<protein>
    <recommendedName>
        <fullName evidence="5">Thioredoxin domain-containing protein</fullName>
    </recommendedName>
</protein>
<dbReference type="EnsemblPlants" id="Pp3c3_26500V3.1">
    <property type="protein sequence ID" value="Pp3c3_26500V3.1"/>
    <property type="gene ID" value="Pp3c3_26500"/>
</dbReference>
<reference evidence="2 4" key="1">
    <citation type="journal article" date="2008" name="Science">
        <title>The Physcomitrella genome reveals evolutionary insights into the conquest of land by plants.</title>
        <authorList>
            <person name="Rensing S."/>
            <person name="Lang D."/>
            <person name="Zimmer A."/>
            <person name="Terry A."/>
            <person name="Salamov A."/>
            <person name="Shapiro H."/>
            <person name="Nishiyama T."/>
            <person name="Perroud P.-F."/>
            <person name="Lindquist E."/>
            <person name="Kamisugi Y."/>
            <person name="Tanahashi T."/>
            <person name="Sakakibara K."/>
            <person name="Fujita T."/>
            <person name="Oishi K."/>
            <person name="Shin-I T."/>
            <person name="Kuroki Y."/>
            <person name="Toyoda A."/>
            <person name="Suzuki Y."/>
            <person name="Hashimoto A."/>
            <person name="Yamaguchi K."/>
            <person name="Sugano A."/>
            <person name="Kohara Y."/>
            <person name="Fujiyama A."/>
            <person name="Anterola A."/>
            <person name="Aoki S."/>
            <person name="Ashton N."/>
            <person name="Barbazuk W.B."/>
            <person name="Barker E."/>
            <person name="Bennetzen J."/>
            <person name="Bezanilla M."/>
            <person name="Blankenship R."/>
            <person name="Cho S.H."/>
            <person name="Dutcher S."/>
            <person name="Estelle M."/>
            <person name="Fawcett J.A."/>
            <person name="Gundlach H."/>
            <person name="Hanada K."/>
            <person name="Heyl A."/>
            <person name="Hicks K.A."/>
            <person name="Hugh J."/>
            <person name="Lohr M."/>
            <person name="Mayer K."/>
            <person name="Melkozernov A."/>
            <person name="Murata T."/>
            <person name="Nelson D."/>
            <person name="Pils B."/>
            <person name="Prigge M."/>
            <person name="Reiss B."/>
            <person name="Renner T."/>
            <person name="Rombauts S."/>
            <person name="Rushton P."/>
            <person name="Sanderfoot A."/>
            <person name="Schween G."/>
            <person name="Shiu S.-H."/>
            <person name="Stueber K."/>
            <person name="Theodoulou F.L."/>
            <person name="Tu H."/>
            <person name="Van de Peer Y."/>
            <person name="Verrier P.J."/>
            <person name="Waters E."/>
            <person name="Wood A."/>
            <person name="Yang L."/>
            <person name="Cove D."/>
            <person name="Cuming A."/>
            <person name="Hasebe M."/>
            <person name="Lucas S."/>
            <person name="Mishler D.B."/>
            <person name="Reski R."/>
            <person name="Grigoriev I."/>
            <person name="Quatrano R.S."/>
            <person name="Boore J.L."/>
        </authorList>
    </citation>
    <scope>NUCLEOTIDE SEQUENCE [LARGE SCALE GENOMIC DNA]</scope>
    <source>
        <strain evidence="3 4">cv. Gransden 2004</strain>
    </source>
</reference>
<sequence length="430" mass="47774">MDAAVASCSSSLAVSRGHPLCFHAARPERIDFRPQAVPCRNGLGFKLTASKPLFTRKTVVALATESGDSTADGSDSAVQPSRKKKRSKKAKISKGSSGGHEEGTDEEELEGWDFFGELEELIAKGGPELNEPGGVMSEPGISDVGITMRSTNINIPLSPRITLGTGAASRSIGGRRGSKERNSREQNKSADINKDDDDIDWDNPKYQQKPDWMHKEVWQSFLEQKAEEDDEETPLWMEEEDPSWPDEADDGWGFRTSQFFDKVTIKNNSTDEDNDDVDDEDKIDWEAEMDDGIIKEIITAEWEMHVFATPSPLVVYVFARYGPRSLDSWKTLAELQKAVTSIWESAKAPLRAVKIDVGLEVDLGTALNIKPDDCPQILFIKNGKGLYKLEEKRTSEELVQLITHLFYNGAQPSFLNSTRSSAVNVKGLSW</sequence>
<dbReference type="Gramene" id="Pp3c3_26500V3.3">
    <property type="protein sequence ID" value="Pp3c3_26500V3.3"/>
    <property type="gene ID" value="Pp3c3_26500"/>
</dbReference>
<dbReference type="Gramene" id="Pp3c3_26500V3.1">
    <property type="protein sequence ID" value="Pp3c3_26500V3.1"/>
    <property type="gene ID" value="Pp3c3_26500"/>
</dbReference>
<dbReference type="RefSeq" id="XP_024369545.1">
    <property type="nucleotide sequence ID" value="XM_024513777.2"/>
</dbReference>
<reference evidence="2 4" key="2">
    <citation type="journal article" date="2018" name="Plant J.">
        <title>The Physcomitrella patens chromosome-scale assembly reveals moss genome structure and evolution.</title>
        <authorList>
            <person name="Lang D."/>
            <person name="Ullrich K.K."/>
            <person name="Murat F."/>
            <person name="Fuchs J."/>
            <person name="Jenkins J."/>
            <person name="Haas F.B."/>
            <person name="Piednoel M."/>
            <person name="Gundlach H."/>
            <person name="Van Bel M."/>
            <person name="Meyberg R."/>
            <person name="Vives C."/>
            <person name="Morata J."/>
            <person name="Symeonidi A."/>
            <person name="Hiss M."/>
            <person name="Muchero W."/>
            <person name="Kamisugi Y."/>
            <person name="Saleh O."/>
            <person name="Blanc G."/>
            <person name="Decker E.L."/>
            <person name="van Gessel N."/>
            <person name="Grimwood J."/>
            <person name="Hayes R.D."/>
            <person name="Graham S.W."/>
            <person name="Gunter L.E."/>
            <person name="McDaniel S.F."/>
            <person name="Hoernstein S.N.W."/>
            <person name="Larsson A."/>
            <person name="Li F.W."/>
            <person name="Perroud P.F."/>
            <person name="Phillips J."/>
            <person name="Ranjan P."/>
            <person name="Rokshar D.S."/>
            <person name="Rothfels C.J."/>
            <person name="Schneider L."/>
            <person name="Shu S."/>
            <person name="Stevenson D.W."/>
            <person name="Thummler F."/>
            <person name="Tillich M."/>
            <person name="Villarreal Aguilar J.C."/>
            <person name="Widiez T."/>
            <person name="Wong G.K."/>
            <person name="Wymore A."/>
            <person name="Zhang Y."/>
            <person name="Zimmer A.D."/>
            <person name="Quatrano R.S."/>
            <person name="Mayer K.F.X."/>
            <person name="Goodstein D."/>
            <person name="Casacuberta J.M."/>
            <person name="Vandepoele K."/>
            <person name="Reski R."/>
            <person name="Cuming A.C."/>
            <person name="Tuskan G.A."/>
            <person name="Maumus F."/>
            <person name="Salse J."/>
            <person name="Schmutz J."/>
            <person name="Rensing S.A."/>
        </authorList>
    </citation>
    <scope>NUCLEOTIDE SEQUENCE [LARGE SCALE GENOMIC DNA]</scope>
    <source>
        <strain evidence="3 4">cv. Gransden 2004</strain>
    </source>
</reference>
<reference evidence="3" key="3">
    <citation type="submission" date="2020-12" db="UniProtKB">
        <authorList>
            <consortium name="EnsemblPlants"/>
        </authorList>
    </citation>
    <scope>IDENTIFICATION</scope>
</reference>
<feature type="region of interest" description="Disordered" evidence="1">
    <location>
        <begin position="164"/>
        <end position="201"/>
    </location>
</feature>
<dbReference type="PANTHER" id="PTHR34669:SF1">
    <property type="entry name" value="THIOREDOXIN-LIKE FOLD DOMAIN-CONTAINING PROTEIN MRL7L, CHLOROPLASTIC"/>
    <property type="match status" value="1"/>
</dbReference>
<dbReference type="GO" id="GO:0009658">
    <property type="term" value="P:chloroplast organization"/>
    <property type="evidence" value="ECO:0000318"/>
    <property type="project" value="GO_Central"/>
</dbReference>
<evidence type="ECO:0000313" key="3">
    <source>
        <dbReference type="EnsemblPlants" id="Pp3c3_26500V3.1"/>
    </source>
</evidence>
<organism evidence="2">
    <name type="scientific">Physcomitrium patens</name>
    <name type="common">Spreading-leaved earth moss</name>
    <name type="synonym">Physcomitrella patens</name>
    <dbReference type="NCBI Taxonomy" id="3218"/>
    <lineage>
        <taxon>Eukaryota</taxon>
        <taxon>Viridiplantae</taxon>
        <taxon>Streptophyta</taxon>
        <taxon>Embryophyta</taxon>
        <taxon>Bryophyta</taxon>
        <taxon>Bryophytina</taxon>
        <taxon>Bryopsida</taxon>
        <taxon>Funariidae</taxon>
        <taxon>Funariales</taxon>
        <taxon>Funariaceae</taxon>
        <taxon>Physcomitrium</taxon>
    </lineage>
</organism>
<dbReference type="EnsemblPlants" id="Pp3c3_26500V3.3">
    <property type="protein sequence ID" value="Pp3c3_26500V3.3"/>
    <property type="gene ID" value="Pp3c3_26500"/>
</dbReference>